<dbReference type="EMBL" id="SPHZ02000011">
    <property type="protein sequence ID" value="KAF0893469.1"/>
    <property type="molecule type" value="Genomic_DNA"/>
</dbReference>
<organism evidence="1 2">
    <name type="scientific">Oryza meyeriana var. granulata</name>
    <dbReference type="NCBI Taxonomy" id="110450"/>
    <lineage>
        <taxon>Eukaryota</taxon>
        <taxon>Viridiplantae</taxon>
        <taxon>Streptophyta</taxon>
        <taxon>Embryophyta</taxon>
        <taxon>Tracheophyta</taxon>
        <taxon>Spermatophyta</taxon>
        <taxon>Magnoliopsida</taxon>
        <taxon>Liliopsida</taxon>
        <taxon>Poales</taxon>
        <taxon>Poaceae</taxon>
        <taxon>BOP clade</taxon>
        <taxon>Oryzoideae</taxon>
        <taxon>Oryzeae</taxon>
        <taxon>Oryzinae</taxon>
        <taxon>Oryza</taxon>
        <taxon>Oryza meyeriana</taxon>
    </lineage>
</organism>
<evidence type="ECO:0000313" key="2">
    <source>
        <dbReference type="Proteomes" id="UP000479710"/>
    </source>
</evidence>
<comment type="caution">
    <text evidence="1">The sequence shown here is derived from an EMBL/GenBank/DDBJ whole genome shotgun (WGS) entry which is preliminary data.</text>
</comment>
<name>A0A6G1BZN6_9ORYZ</name>
<dbReference type="AlphaFoldDB" id="A0A6G1BZN6"/>
<accession>A0A6G1BZN6</accession>
<keyword evidence="2" id="KW-1185">Reference proteome</keyword>
<dbReference type="Proteomes" id="UP000479710">
    <property type="component" value="Unassembled WGS sequence"/>
</dbReference>
<sequence length="66" mass="6961">MAAGGEQRRGRGGEGQCQVAIGTAQAMAWLGWRWQRWGLGGNRLTAAARGAELVGKLSASGGHRQR</sequence>
<reference evidence="1 2" key="1">
    <citation type="submission" date="2019-11" db="EMBL/GenBank/DDBJ databases">
        <title>Whole genome sequence of Oryza granulata.</title>
        <authorList>
            <person name="Li W."/>
        </authorList>
    </citation>
    <scope>NUCLEOTIDE SEQUENCE [LARGE SCALE GENOMIC DNA]</scope>
    <source>
        <strain evidence="2">cv. Menghai</strain>
        <tissue evidence="1">Leaf</tissue>
    </source>
</reference>
<evidence type="ECO:0000313" key="1">
    <source>
        <dbReference type="EMBL" id="KAF0893469.1"/>
    </source>
</evidence>
<protein>
    <submittedName>
        <fullName evidence="1">Uncharacterized protein</fullName>
    </submittedName>
</protein>
<gene>
    <name evidence="1" type="ORF">E2562_025262</name>
</gene>
<proteinExistence type="predicted"/>